<evidence type="ECO:0000256" key="1">
    <source>
        <dbReference type="SAM" id="MobiDB-lite"/>
    </source>
</evidence>
<name>A0A5B0N624_PUCGR</name>
<dbReference type="EMBL" id="VSWC01000118">
    <property type="protein sequence ID" value="KAA1084182.1"/>
    <property type="molecule type" value="Genomic_DNA"/>
</dbReference>
<protein>
    <submittedName>
        <fullName evidence="2">Uncharacterized protein</fullName>
    </submittedName>
</protein>
<gene>
    <name evidence="2" type="ORF">PGT21_020274</name>
</gene>
<dbReference type="Proteomes" id="UP000324748">
    <property type="component" value="Unassembled WGS sequence"/>
</dbReference>
<evidence type="ECO:0000313" key="2">
    <source>
        <dbReference type="EMBL" id="KAA1084182.1"/>
    </source>
</evidence>
<comment type="caution">
    <text evidence="2">The sequence shown here is derived from an EMBL/GenBank/DDBJ whole genome shotgun (WGS) entry which is preliminary data.</text>
</comment>
<feature type="region of interest" description="Disordered" evidence="1">
    <location>
        <begin position="1"/>
        <end position="55"/>
    </location>
</feature>
<accession>A0A5B0N624</accession>
<proteinExistence type="predicted"/>
<keyword evidence="3" id="KW-1185">Reference proteome</keyword>
<evidence type="ECO:0000313" key="3">
    <source>
        <dbReference type="Proteomes" id="UP000324748"/>
    </source>
</evidence>
<sequence length="106" mass="11543">MKPCVRGSTERDTTRVENSITENLKGHHRRPSGPLCSIPPATDSDDRGVGDSGEVPRLVRSFGGVFRAGKDKDQARLSDVLLPEMVHIVVRGPARSIPLFQGNPSR</sequence>
<reference evidence="2 3" key="1">
    <citation type="submission" date="2019-05" db="EMBL/GenBank/DDBJ databases">
        <title>Emergence of the Ug99 lineage of the wheat stem rust pathogen through somatic hybridization.</title>
        <authorList>
            <person name="Li F."/>
            <person name="Upadhyaya N.M."/>
            <person name="Sperschneider J."/>
            <person name="Matny O."/>
            <person name="Nguyen-Phuc H."/>
            <person name="Mago R."/>
            <person name="Raley C."/>
            <person name="Miller M.E."/>
            <person name="Silverstein K.A.T."/>
            <person name="Henningsen E."/>
            <person name="Hirsch C.D."/>
            <person name="Visser B."/>
            <person name="Pretorius Z.A."/>
            <person name="Steffenson B.J."/>
            <person name="Schwessinger B."/>
            <person name="Dodds P.N."/>
            <person name="Figueroa M."/>
        </authorList>
    </citation>
    <scope>NUCLEOTIDE SEQUENCE [LARGE SCALE GENOMIC DNA]</scope>
    <source>
        <strain evidence="2">21-0</strain>
    </source>
</reference>
<organism evidence="2 3">
    <name type="scientific">Puccinia graminis f. sp. tritici</name>
    <dbReference type="NCBI Taxonomy" id="56615"/>
    <lineage>
        <taxon>Eukaryota</taxon>
        <taxon>Fungi</taxon>
        <taxon>Dikarya</taxon>
        <taxon>Basidiomycota</taxon>
        <taxon>Pucciniomycotina</taxon>
        <taxon>Pucciniomycetes</taxon>
        <taxon>Pucciniales</taxon>
        <taxon>Pucciniaceae</taxon>
        <taxon>Puccinia</taxon>
    </lineage>
</organism>
<dbReference type="AlphaFoldDB" id="A0A5B0N624"/>